<dbReference type="InterPro" id="IPR013083">
    <property type="entry name" value="Znf_RING/FYVE/PHD"/>
</dbReference>
<evidence type="ECO:0000313" key="9">
    <source>
        <dbReference type="Proteomes" id="UP000728032"/>
    </source>
</evidence>
<evidence type="ECO:0000256" key="6">
    <source>
        <dbReference type="PROSITE-ProRule" id="PRU00175"/>
    </source>
</evidence>
<dbReference type="Pfam" id="PF13923">
    <property type="entry name" value="zf-C3HC4_2"/>
    <property type="match status" value="1"/>
</dbReference>
<proteinExistence type="predicted"/>
<dbReference type="SMART" id="SM00173">
    <property type="entry name" value="RAS"/>
    <property type="match status" value="1"/>
</dbReference>
<keyword evidence="4" id="KW-0862">Zinc</keyword>
<organism evidence="8">
    <name type="scientific">Oppiella nova</name>
    <dbReference type="NCBI Taxonomy" id="334625"/>
    <lineage>
        <taxon>Eukaryota</taxon>
        <taxon>Metazoa</taxon>
        <taxon>Ecdysozoa</taxon>
        <taxon>Arthropoda</taxon>
        <taxon>Chelicerata</taxon>
        <taxon>Arachnida</taxon>
        <taxon>Acari</taxon>
        <taxon>Acariformes</taxon>
        <taxon>Sarcoptiformes</taxon>
        <taxon>Oribatida</taxon>
        <taxon>Brachypylina</taxon>
        <taxon>Oppioidea</taxon>
        <taxon>Oppiidae</taxon>
        <taxon>Oppiella</taxon>
    </lineage>
</organism>
<sequence>MGFAEQRFTTAVDEEFRCPICRDIVEEPITSQCQHVFCKACIHEWLSREPSCPVSRQPLKKFKLLLVGDKGVGKSSLLLRFIGDTFLDSLKKTIINGYRSRTIEFDDRIIDLEIWENCRQFNTSTDFGEVDGIMFIYDVTKWRTFKHLNDFIKDMKRKTRTDVKRLLVGNKCDDIEAKRVDYLSALEFSRFCGIPFIETSAKTGNDVEEAFSSIPRQLALASYALIRDITDTAMGSEFGFKQCGICCV</sequence>
<dbReference type="GO" id="GO:0005525">
    <property type="term" value="F:GTP binding"/>
    <property type="evidence" value="ECO:0007669"/>
    <property type="project" value="UniProtKB-KW"/>
</dbReference>
<dbReference type="Pfam" id="PF00071">
    <property type="entry name" value="Ras"/>
    <property type="match status" value="1"/>
</dbReference>
<keyword evidence="9" id="KW-1185">Reference proteome</keyword>
<evidence type="ECO:0000259" key="7">
    <source>
        <dbReference type="PROSITE" id="PS50089"/>
    </source>
</evidence>
<dbReference type="GO" id="GO:0016567">
    <property type="term" value="P:protein ubiquitination"/>
    <property type="evidence" value="ECO:0007669"/>
    <property type="project" value="InterPro"/>
</dbReference>
<dbReference type="InterPro" id="IPR050227">
    <property type="entry name" value="Rab"/>
</dbReference>
<dbReference type="SMART" id="SM00184">
    <property type="entry name" value="RING"/>
    <property type="match status" value="1"/>
</dbReference>
<dbReference type="GO" id="GO:0008270">
    <property type="term" value="F:zinc ion binding"/>
    <property type="evidence" value="ECO:0007669"/>
    <property type="project" value="UniProtKB-KW"/>
</dbReference>
<evidence type="ECO:0000313" key="8">
    <source>
        <dbReference type="EMBL" id="CAD7654637.1"/>
    </source>
</evidence>
<dbReference type="SMART" id="SM00175">
    <property type="entry name" value="RAB"/>
    <property type="match status" value="1"/>
</dbReference>
<dbReference type="InterPro" id="IPR027417">
    <property type="entry name" value="P-loop_NTPase"/>
</dbReference>
<dbReference type="NCBIfam" id="TIGR00231">
    <property type="entry name" value="small_GTP"/>
    <property type="match status" value="1"/>
</dbReference>
<dbReference type="PROSITE" id="PS51421">
    <property type="entry name" value="RAS"/>
    <property type="match status" value="1"/>
</dbReference>
<name>A0A7R9QRN5_9ACAR</name>
<dbReference type="SMART" id="SM00504">
    <property type="entry name" value="Ubox"/>
    <property type="match status" value="1"/>
</dbReference>
<protein>
    <recommendedName>
        <fullName evidence="7">RING-type domain-containing protein</fullName>
    </recommendedName>
</protein>
<keyword evidence="1" id="KW-0479">Metal-binding</keyword>
<dbReference type="InterPro" id="IPR005225">
    <property type="entry name" value="Small_GTP-bd"/>
</dbReference>
<dbReference type="PRINTS" id="PR00449">
    <property type="entry name" value="RASTRNSFRMNG"/>
</dbReference>
<evidence type="ECO:0000256" key="4">
    <source>
        <dbReference type="ARBA" id="ARBA00022833"/>
    </source>
</evidence>
<dbReference type="Gene3D" id="3.40.50.300">
    <property type="entry name" value="P-loop containing nucleotide triphosphate hydrolases"/>
    <property type="match status" value="1"/>
</dbReference>
<feature type="domain" description="RING-type" evidence="7">
    <location>
        <begin position="18"/>
        <end position="56"/>
    </location>
</feature>
<keyword evidence="3 6" id="KW-0863">Zinc-finger</keyword>
<dbReference type="PROSITE" id="PS51419">
    <property type="entry name" value="RAB"/>
    <property type="match status" value="1"/>
</dbReference>
<evidence type="ECO:0000256" key="5">
    <source>
        <dbReference type="ARBA" id="ARBA00023134"/>
    </source>
</evidence>
<dbReference type="SUPFAM" id="SSF52540">
    <property type="entry name" value="P-loop containing nucleoside triphosphate hydrolases"/>
    <property type="match status" value="1"/>
</dbReference>
<dbReference type="Gene3D" id="3.30.40.10">
    <property type="entry name" value="Zinc/RING finger domain, C3HC4 (zinc finger)"/>
    <property type="match status" value="1"/>
</dbReference>
<dbReference type="FunFam" id="3.40.50.300:FF:001447">
    <property type="entry name" value="Ras-related protein Rab-1B"/>
    <property type="match status" value="1"/>
</dbReference>
<evidence type="ECO:0000256" key="3">
    <source>
        <dbReference type="ARBA" id="ARBA00022771"/>
    </source>
</evidence>
<accession>A0A7R9QRN5</accession>
<dbReference type="EMBL" id="CAJPVJ010008290">
    <property type="protein sequence ID" value="CAG2171824.1"/>
    <property type="molecule type" value="Genomic_DNA"/>
</dbReference>
<reference evidence="8" key="1">
    <citation type="submission" date="2020-11" db="EMBL/GenBank/DDBJ databases">
        <authorList>
            <person name="Tran Van P."/>
        </authorList>
    </citation>
    <scope>NUCLEOTIDE SEQUENCE</scope>
</reference>
<dbReference type="InterPro" id="IPR017907">
    <property type="entry name" value="Znf_RING_CS"/>
</dbReference>
<dbReference type="SMART" id="SM00174">
    <property type="entry name" value="RHO"/>
    <property type="match status" value="1"/>
</dbReference>
<dbReference type="GO" id="GO:0004842">
    <property type="term" value="F:ubiquitin-protein transferase activity"/>
    <property type="evidence" value="ECO:0007669"/>
    <property type="project" value="InterPro"/>
</dbReference>
<dbReference type="SUPFAM" id="SSF57850">
    <property type="entry name" value="RING/U-box"/>
    <property type="match status" value="1"/>
</dbReference>
<dbReference type="InterPro" id="IPR001841">
    <property type="entry name" value="Znf_RING"/>
</dbReference>
<evidence type="ECO:0000256" key="1">
    <source>
        <dbReference type="ARBA" id="ARBA00022723"/>
    </source>
</evidence>
<dbReference type="PROSITE" id="PS50089">
    <property type="entry name" value="ZF_RING_2"/>
    <property type="match status" value="1"/>
</dbReference>
<keyword evidence="2" id="KW-0547">Nucleotide-binding</keyword>
<gene>
    <name evidence="8" type="ORF">ONB1V03_LOCUS11283</name>
</gene>
<dbReference type="InterPro" id="IPR001806">
    <property type="entry name" value="Small_GTPase"/>
</dbReference>
<dbReference type="EMBL" id="OC923115">
    <property type="protein sequence ID" value="CAD7654637.1"/>
    <property type="molecule type" value="Genomic_DNA"/>
</dbReference>
<dbReference type="OrthoDB" id="10254700at2759"/>
<dbReference type="GO" id="GO:0003924">
    <property type="term" value="F:GTPase activity"/>
    <property type="evidence" value="ECO:0007669"/>
    <property type="project" value="InterPro"/>
</dbReference>
<dbReference type="AlphaFoldDB" id="A0A7R9QRN5"/>
<dbReference type="PANTHER" id="PTHR47977">
    <property type="entry name" value="RAS-RELATED PROTEIN RAB"/>
    <property type="match status" value="1"/>
</dbReference>
<dbReference type="PROSITE" id="PS00518">
    <property type="entry name" value="ZF_RING_1"/>
    <property type="match status" value="1"/>
</dbReference>
<dbReference type="Proteomes" id="UP000728032">
    <property type="component" value="Unassembled WGS sequence"/>
</dbReference>
<keyword evidence="5" id="KW-0342">GTP-binding</keyword>
<dbReference type="InterPro" id="IPR003613">
    <property type="entry name" value="Ubox_domain"/>
</dbReference>
<evidence type="ECO:0000256" key="2">
    <source>
        <dbReference type="ARBA" id="ARBA00022741"/>
    </source>
</evidence>